<reference evidence="1 2" key="1">
    <citation type="submission" date="2016-10" db="EMBL/GenBank/DDBJ databases">
        <authorList>
            <person name="de Groot N.N."/>
        </authorList>
    </citation>
    <scope>NUCLEOTIDE SEQUENCE [LARGE SCALE GENOMIC DNA]</scope>
    <source>
        <strain evidence="1 2">DSM 19073</strain>
    </source>
</reference>
<proteinExistence type="predicted"/>
<organism evidence="1 2">
    <name type="scientific">Jannaschia pohangensis</name>
    <dbReference type="NCBI Taxonomy" id="390807"/>
    <lineage>
        <taxon>Bacteria</taxon>
        <taxon>Pseudomonadati</taxon>
        <taxon>Pseudomonadota</taxon>
        <taxon>Alphaproteobacteria</taxon>
        <taxon>Rhodobacterales</taxon>
        <taxon>Roseobacteraceae</taxon>
        <taxon>Jannaschia</taxon>
    </lineage>
</organism>
<evidence type="ECO:0000313" key="1">
    <source>
        <dbReference type="EMBL" id="SFJ70492.1"/>
    </source>
</evidence>
<protein>
    <submittedName>
        <fullName evidence="1">Uncharacterized protein</fullName>
    </submittedName>
</protein>
<gene>
    <name evidence="1" type="ORF">SAMN04488095_3452</name>
</gene>
<evidence type="ECO:0000313" key="2">
    <source>
        <dbReference type="Proteomes" id="UP000199110"/>
    </source>
</evidence>
<dbReference type="STRING" id="390807.SAMN04488095_3452"/>
<name>A0A1I3TIW3_9RHOB</name>
<dbReference type="Proteomes" id="UP000199110">
    <property type="component" value="Unassembled WGS sequence"/>
</dbReference>
<accession>A0A1I3TIW3</accession>
<sequence>MTTYTPTVDDYRYLLENHPERFASSHDASTVLRQIGGRDAPNDDYRLGVIEQNYLAGGNEALAYSPIPIPDLDGDGVFDPAFAVACPVCEAGQPCCFKGGTITDSDNGTRKLHWPPQNNQTRMLVIAAEMEGNHLVGKVDVAWEGQNCQVNRSGVPNIQTANLADGTRSISAKSKEVSIGDAQGFNTVLALRNYVPEEVLYALFAFDAIMALGRARRGMPEGRFEPFQCVTDGPMATSLSVMAVPMARLSGKVELATRISFTTGGVSAAAEAKGNLSGQYGNITFEAKGKAGGTTSTGSALQSDDDKNAPGLIGTMASIIERLDHYVAVGNTQDRRRYDLGQFASGLTLTKALVFDTTGFLLMSKGNSPDLSLRIGTMTSTLSLGVSGRIDFIDALAMMFTGPGAQAIRRARSLMARGEHVNGRLDAYLELAATGTLTHSVDSGATITIPAVGDMAAAFAGITQTFGGALRLRAIVAIGIHLEAKVWVFHAKAGAAASAHTSWTWEMRMHEGRRQKKYKFEGVVITLRAYVDAGISTESGGFGEDVVRFAGEVELEENAADLYDQVASEIHDSDQDSRMMQRLRAMAPYDTGTESWPIFRPEETQWEDY</sequence>
<dbReference type="AlphaFoldDB" id="A0A1I3TIW3"/>
<dbReference type="EMBL" id="FORA01000005">
    <property type="protein sequence ID" value="SFJ70492.1"/>
    <property type="molecule type" value="Genomic_DNA"/>
</dbReference>
<dbReference type="OrthoDB" id="7751948at2"/>
<dbReference type="RefSeq" id="WP_092783818.1">
    <property type="nucleotide sequence ID" value="NZ_FORA01000005.1"/>
</dbReference>
<keyword evidence="2" id="KW-1185">Reference proteome</keyword>